<dbReference type="Proteomes" id="UP000050525">
    <property type="component" value="Unassembled WGS sequence"/>
</dbReference>
<dbReference type="EMBL" id="AKHW03002882">
    <property type="protein sequence ID" value="KYO37073.1"/>
    <property type="molecule type" value="Genomic_DNA"/>
</dbReference>
<dbReference type="PANTHER" id="PTHR45716:SF3">
    <property type="entry name" value="SYNAPTOTAGMIN-LIKE PROTEIN 1"/>
    <property type="match status" value="1"/>
</dbReference>
<reference evidence="3 4" key="1">
    <citation type="journal article" date="2012" name="Genome Biol.">
        <title>Sequencing three crocodilian genomes to illuminate the evolution of archosaurs and amniotes.</title>
        <authorList>
            <person name="St John J.A."/>
            <person name="Braun E.L."/>
            <person name="Isberg S.R."/>
            <person name="Miles L.G."/>
            <person name="Chong A.Y."/>
            <person name="Gongora J."/>
            <person name="Dalzell P."/>
            <person name="Moran C."/>
            <person name="Bed'hom B."/>
            <person name="Abzhanov A."/>
            <person name="Burgess S.C."/>
            <person name="Cooksey A.M."/>
            <person name="Castoe T.A."/>
            <person name="Crawford N.G."/>
            <person name="Densmore L.D."/>
            <person name="Drew J.C."/>
            <person name="Edwards S.V."/>
            <person name="Faircloth B.C."/>
            <person name="Fujita M.K."/>
            <person name="Greenwold M.J."/>
            <person name="Hoffmann F.G."/>
            <person name="Howard J.M."/>
            <person name="Iguchi T."/>
            <person name="Janes D.E."/>
            <person name="Khan S.Y."/>
            <person name="Kohno S."/>
            <person name="de Koning A.J."/>
            <person name="Lance S.L."/>
            <person name="McCarthy F.M."/>
            <person name="McCormack J.E."/>
            <person name="Merchant M.E."/>
            <person name="Peterson D.G."/>
            <person name="Pollock D.D."/>
            <person name="Pourmand N."/>
            <person name="Raney B.J."/>
            <person name="Roessler K.A."/>
            <person name="Sanford J.R."/>
            <person name="Sawyer R.H."/>
            <person name="Schmidt C.J."/>
            <person name="Triplett E.W."/>
            <person name="Tuberville T.D."/>
            <person name="Venegas-Anaya M."/>
            <person name="Howard J.T."/>
            <person name="Jarvis E.D."/>
            <person name="Guillette L.J.Jr."/>
            <person name="Glenn T.C."/>
            <person name="Green R.E."/>
            <person name="Ray D.A."/>
        </authorList>
    </citation>
    <scope>NUCLEOTIDE SEQUENCE [LARGE SCALE GENOMIC DNA]</scope>
    <source>
        <strain evidence="3">KSC_2009_1</strain>
    </source>
</reference>
<dbReference type="PANTHER" id="PTHR45716">
    <property type="entry name" value="BITESIZE, ISOFORM I"/>
    <property type="match status" value="1"/>
</dbReference>
<dbReference type="GO" id="GO:0006886">
    <property type="term" value="P:intracellular protein transport"/>
    <property type="evidence" value="ECO:0007669"/>
    <property type="project" value="InterPro"/>
</dbReference>
<dbReference type="GO" id="GO:0031267">
    <property type="term" value="F:small GTPase binding"/>
    <property type="evidence" value="ECO:0007669"/>
    <property type="project" value="InterPro"/>
</dbReference>
<dbReference type="Gene3D" id="6.10.250.3000">
    <property type="match status" value="1"/>
</dbReference>
<dbReference type="GO" id="GO:0005886">
    <property type="term" value="C:plasma membrane"/>
    <property type="evidence" value="ECO:0007669"/>
    <property type="project" value="TreeGrafter"/>
</dbReference>
<feature type="domain" description="RabBD" evidence="2">
    <location>
        <begin position="10"/>
        <end position="66"/>
    </location>
</feature>
<dbReference type="STRING" id="8496.A0A151NJU2"/>
<dbReference type="GO" id="GO:0042043">
    <property type="term" value="F:neurexin family protein binding"/>
    <property type="evidence" value="ECO:0007669"/>
    <property type="project" value="TreeGrafter"/>
</dbReference>
<dbReference type="InterPro" id="IPR010911">
    <property type="entry name" value="Rab_BD"/>
</dbReference>
<evidence type="ECO:0000313" key="3">
    <source>
        <dbReference type="EMBL" id="KYO37073.1"/>
    </source>
</evidence>
<evidence type="ECO:0000259" key="2">
    <source>
        <dbReference type="PROSITE" id="PS50916"/>
    </source>
</evidence>
<comment type="caution">
    <text evidence="3">The sequence shown here is derived from an EMBL/GenBank/DDBJ whole genome shotgun (WGS) entry which is preliminary data.</text>
</comment>
<protein>
    <recommendedName>
        <fullName evidence="2">RabBD domain-containing protein</fullName>
    </recommendedName>
</protein>
<proteinExistence type="predicted"/>
<name>A0A151NJU2_ALLMI</name>
<feature type="region of interest" description="Disordered" evidence="1">
    <location>
        <begin position="85"/>
        <end position="106"/>
    </location>
</feature>
<dbReference type="GO" id="GO:0006887">
    <property type="term" value="P:exocytosis"/>
    <property type="evidence" value="ECO:0007669"/>
    <property type="project" value="TreeGrafter"/>
</dbReference>
<accession>A0A151NJU2</accession>
<organism evidence="3 4">
    <name type="scientific">Alligator mississippiensis</name>
    <name type="common">American alligator</name>
    <dbReference type="NCBI Taxonomy" id="8496"/>
    <lineage>
        <taxon>Eukaryota</taxon>
        <taxon>Metazoa</taxon>
        <taxon>Chordata</taxon>
        <taxon>Craniata</taxon>
        <taxon>Vertebrata</taxon>
        <taxon>Euteleostomi</taxon>
        <taxon>Archelosauria</taxon>
        <taxon>Archosauria</taxon>
        <taxon>Crocodylia</taxon>
        <taxon>Alligatoridae</taxon>
        <taxon>Alligatorinae</taxon>
        <taxon>Alligator</taxon>
    </lineage>
</organism>
<sequence length="117" mass="12958">MAQDIEADCLLDLSFLTEEEQSAIGEVLLRDSQLRVLEEGRVSKLRESVSNPSQLKGLTGDWFCDVRAKRHRHNHLGADIVRASIRRKKKPKAPAPPQLHGGGARGASLLPRWAVSL</sequence>
<keyword evidence="4" id="KW-1185">Reference proteome</keyword>
<evidence type="ECO:0000313" key="4">
    <source>
        <dbReference type="Proteomes" id="UP000050525"/>
    </source>
</evidence>
<gene>
    <name evidence="3" type="ORF">Y1Q_0023092</name>
</gene>
<evidence type="ECO:0000256" key="1">
    <source>
        <dbReference type="SAM" id="MobiDB-lite"/>
    </source>
</evidence>
<dbReference type="PROSITE" id="PS50916">
    <property type="entry name" value="RABBD"/>
    <property type="match status" value="1"/>
</dbReference>
<dbReference type="AlphaFoldDB" id="A0A151NJU2"/>
<dbReference type="GO" id="GO:0070382">
    <property type="term" value="C:exocytic vesicle"/>
    <property type="evidence" value="ECO:0007669"/>
    <property type="project" value="TreeGrafter"/>
</dbReference>